<dbReference type="SUPFAM" id="SSF50129">
    <property type="entry name" value="GroES-like"/>
    <property type="match status" value="1"/>
</dbReference>
<dbReference type="PANTHER" id="PTHR43161:SF26">
    <property type="entry name" value="GALACTITOL 1-PHOSPHATE 5-DEHYDROGENASE"/>
    <property type="match status" value="1"/>
</dbReference>
<evidence type="ECO:0000313" key="9">
    <source>
        <dbReference type="Proteomes" id="UP000776164"/>
    </source>
</evidence>
<evidence type="ECO:0000256" key="1">
    <source>
        <dbReference type="ARBA" id="ARBA00001947"/>
    </source>
</evidence>
<comment type="similarity">
    <text evidence="2 6">Belongs to the zinc-containing alcohol dehydrogenase family.</text>
</comment>
<dbReference type="InterPro" id="IPR020843">
    <property type="entry name" value="ER"/>
</dbReference>
<comment type="caution">
    <text evidence="8">The sequence shown here is derived from an EMBL/GenBank/DDBJ whole genome shotgun (WGS) entry which is preliminary data.</text>
</comment>
<proteinExistence type="inferred from homology"/>
<dbReference type="InterPro" id="IPR013149">
    <property type="entry name" value="ADH-like_C"/>
</dbReference>
<dbReference type="CDD" id="cd08233">
    <property type="entry name" value="butanediol_DH_like"/>
    <property type="match status" value="1"/>
</dbReference>
<evidence type="ECO:0000259" key="7">
    <source>
        <dbReference type="SMART" id="SM00829"/>
    </source>
</evidence>
<evidence type="ECO:0000313" key="8">
    <source>
        <dbReference type="EMBL" id="MBM7470879.1"/>
    </source>
</evidence>
<evidence type="ECO:0000256" key="3">
    <source>
        <dbReference type="ARBA" id="ARBA00022723"/>
    </source>
</evidence>
<dbReference type="InterPro" id="IPR013154">
    <property type="entry name" value="ADH-like_N"/>
</dbReference>
<protein>
    <submittedName>
        <fullName evidence="8">(R,R)-butanediol dehydrogenase/meso-butanediol dehydrogenase/diacetyl reductase</fullName>
        <ecNumber evidence="8">1.1.1.-</ecNumber>
        <ecNumber evidence="8">1.1.1.303</ecNumber>
        <ecNumber evidence="8">1.1.1.4</ecNumber>
    </submittedName>
</protein>
<dbReference type="RefSeq" id="WP_205106570.1">
    <property type="nucleotide sequence ID" value="NZ_BAAAHT010000018.1"/>
</dbReference>
<feature type="domain" description="Enoyl reductase (ER)" evidence="7">
    <location>
        <begin position="8"/>
        <end position="352"/>
    </location>
</feature>
<evidence type="ECO:0000256" key="6">
    <source>
        <dbReference type="RuleBase" id="RU361277"/>
    </source>
</evidence>
<dbReference type="Gene3D" id="3.40.50.720">
    <property type="entry name" value="NAD(P)-binding Rossmann-like Domain"/>
    <property type="match status" value="1"/>
</dbReference>
<dbReference type="PANTHER" id="PTHR43161">
    <property type="entry name" value="SORBITOL DEHYDROGENASE"/>
    <property type="match status" value="1"/>
</dbReference>
<evidence type="ECO:0000256" key="4">
    <source>
        <dbReference type="ARBA" id="ARBA00022833"/>
    </source>
</evidence>
<dbReference type="InterPro" id="IPR002328">
    <property type="entry name" value="ADH_Zn_CS"/>
</dbReference>
<dbReference type="SMART" id="SM00829">
    <property type="entry name" value="PKS_ER"/>
    <property type="match status" value="1"/>
</dbReference>
<evidence type="ECO:0000256" key="2">
    <source>
        <dbReference type="ARBA" id="ARBA00008072"/>
    </source>
</evidence>
<keyword evidence="9" id="KW-1185">Reference proteome</keyword>
<organism evidence="8 9">
    <name type="scientific">Subtercola frigoramans</name>
    <dbReference type="NCBI Taxonomy" id="120298"/>
    <lineage>
        <taxon>Bacteria</taxon>
        <taxon>Bacillati</taxon>
        <taxon>Actinomycetota</taxon>
        <taxon>Actinomycetes</taxon>
        <taxon>Micrococcales</taxon>
        <taxon>Microbacteriaceae</taxon>
        <taxon>Subtercola</taxon>
    </lineage>
</organism>
<dbReference type="PROSITE" id="PS00059">
    <property type="entry name" value="ADH_ZINC"/>
    <property type="match status" value="1"/>
</dbReference>
<gene>
    <name evidence="8" type="ORF">JOE66_000513</name>
</gene>
<dbReference type="EMBL" id="JAFBBU010000001">
    <property type="protein sequence ID" value="MBM7470879.1"/>
    <property type="molecule type" value="Genomic_DNA"/>
</dbReference>
<dbReference type="EC" id="1.1.1.303" evidence="8"/>
<evidence type="ECO:0000256" key="5">
    <source>
        <dbReference type="ARBA" id="ARBA00023002"/>
    </source>
</evidence>
<dbReference type="EC" id="1.1.1.-" evidence="8"/>
<keyword evidence="4 6" id="KW-0862">Zinc</keyword>
<reference evidence="8 9" key="1">
    <citation type="submission" date="2021-01" db="EMBL/GenBank/DDBJ databases">
        <title>Sequencing the genomes of 1000 actinobacteria strains.</title>
        <authorList>
            <person name="Klenk H.-P."/>
        </authorList>
    </citation>
    <scope>NUCLEOTIDE SEQUENCE [LARGE SCALE GENOMIC DNA]</scope>
    <source>
        <strain evidence="8 9">DSM 13057</strain>
    </source>
</reference>
<dbReference type="Gene3D" id="3.90.180.10">
    <property type="entry name" value="Medium-chain alcohol dehydrogenases, catalytic domain"/>
    <property type="match status" value="1"/>
</dbReference>
<dbReference type="Pfam" id="PF08240">
    <property type="entry name" value="ADH_N"/>
    <property type="match status" value="1"/>
</dbReference>
<dbReference type="GO" id="GO:0052587">
    <property type="term" value="F:diacetyl reductase ((R)-acetoin forming) (NAD+) activity"/>
    <property type="evidence" value="ECO:0007669"/>
    <property type="project" value="UniProtKB-EC"/>
</dbReference>
<dbReference type="InterPro" id="IPR011032">
    <property type="entry name" value="GroES-like_sf"/>
</dbReference>
<dbReference type="Proteomes" id="UP000776164">
    <property type="component" value="Unassembled WGS sequence"/>
</dbReference>
<name>A0ABS2L1C6_9MICO</name>
<dbReference type="Pfam" id="PF00107">
    <property type="entry name" value="ADH_zinc_N"/>
    <property type="match status" value="1"/>
</dbReference>
<dbReference type="GO" id="GO:0000721">
    <property type="term" value="F:(R,R)-butanediol dehydrogenase activity"/>
    <property type="evidence" value="ECO:0007669"/>
    <property type="project" value="UniProtKB-EC"/>
</dbReference>
<accession>A0ABS2L1C6</accession>
<dbReference type="EC" id="1.1.1.4" evidence="8"/>
<comment type="cofactor">
    <cofactor evidence="1 6">
        <name>Zn(2+)</name>
        <dbReference type="ChEBI" id="CHEBI:29105"/>
    </cofactor>
</comment>
<dbReference type="InterPro" id="IPR036291">
    <property type="entry name" value="NAD(P)-bd_dom_sf"/>
</dbReference>
<dbReference type="SUPFAM" id="SSF51735">
    <property type="entry name" value="NAD(P)-binding Rossmann-fold domains"/>
    <property type="match status" value="1"/>
</dbReference>
<keyword evidence="5 8" id="KW-0560">Oxidoreductase</keyword>
<sequence>MKATRFYGKEDIRTEQIPEPELLPGSVKIKVEWTGICGTDLHEFEEGAIFCPKPGHPHPLTGETTPVVLGHELAGVIAGLGEGVTGLTVGERVALEPYILCGECEYCLGGEQYNLCPKAGYYGLSGWGGGFAEYVVVNNPAMVHPLGELSTEVGALVEPLSVAHHAVRRSGAKAGDTAVVFGAGPIGIFVTLILKAIGVETIYNVEISTIRKEKVLSAGSTRVIDPTAEDVVATIRELTGGRGTDVAFECVAASPALQAAMDSTRSGGTVVNVSIWSHNADVNLFGLTMRELNLVGTSAYANDHAAVIKLLQEGRIENVEQYITGRISVEDVVELGFKQLIHNKEENVKIIVHP</sequence>
<keyword evidence="3 6" id="KW-0479">Metal-binding</keyword>